<evidence type="ECO:0000256" key="1">
    <source>
        <dbReference type="ARBA" id="ARBA00004141"/>
    </source>
</evidence>
<dbReference type="InterPro" id="IPR050846">
    <property type="entry name" value="TLCD"/>
</dbReference>
<dbReference type="InterPro" id="IPR006634">
    <property type="entry name" value="TLC-dom"/>
</dbReference>
<dbReference type="PROSITE" id="PS50922">
    <property type="entry name" value="TLC"/>
    <property type="match status" value="1"/>
</dbReference>
<evidence type="ECO:0000259" key="8">
    <source>
        <dbReference type="PROSITE" id="PS50922"/>
    </source>
</evidence>
<dbReference type="GO" id="GO:0005783">
    <property type="term" value="C:endoplasmic reticulum"/>
    <property type="evidence" value="ECO:0007669"/>
    <property type="project" value="TreeGrafter"/>
</dbReference>
<evidence type="ECO:0000313" key="10">
    <source>
        <dbReference type="Proteomes" id="UP000076632"/>
    </source>
</evidence>
<gene>
    <name evidence="9" type="ORF">L228DRAFT_227218</name>
</gene>
<feature type="domain" description="TLC" evidence="8">
    <location>
        <begin position="68"/>
        <end position="277"/>
    </location>
</feature>
<dbReference type="AlphaFoldDB" id="A0A165IR36"/>
<keyword evidence="4 5" id="KW-0472">Membrane</keyword>
<dbReference type="GO" id="GO:0055088">
    <property type="term" value="P:lipid homeostasis"/>
    <property type="evidence" value="ECO:0007669"/>
    <property type="project" value="TreeGrafter"/>
</dbReference>
<reference evidence="9 10" key="1">
    <citation type="journal article" date="2016" name="Fungal Biol.">
        <title>The genome of Xylona heveae provides a window into fungal endophytism.</title>
        <authorList>
            <person name="Gazis R."/>
            <person name="Kuo A."/>
            <person name="Riley R."/>
            <person name="LaButti K."/>
            <person name="Lipzen A."/>
            <person name="Lin J."/>
            <person name="Amirebrahimi M."/>
            <person name="Hesse C.N."/>
            <person name="Spatafora J.W."/>
            <person name="Henrissat B."/>
            <person name="Hainaut M."/>
            <person name="Grigoriev I.V."/>
            <person name="Hibbett D.S."/>
        </authorList>
    </citation>
    <scope>NUCLEOTIDE SEQUENCE [LARGE SCALE GENOMIC DNA]</scope>
    <source>
        <strain evidence="9 10">TC161</strain>
    </source>
</reference>
<proteinExistence type="predicted"/>
<keyword evidence="10" id="KW-1185">Reference proteome</keyword>
<evidence type="ECO:0000256" key="3">
    <source>
        <dbReference type="ARBA" id="ARBA00022989"/>
    </source>
</evidence>
<feature type="transmembrane region" description="Helical" evidence="7">
    <location>
        <begin position="75"/>
        <end position="94"/>
    </location>
</feature>
<feature type="transmembrane region" description="Helical" evidence="7">
    <location>
        <begin position="141"/>
        <end position="160"/>
    </location>
</feature>
<protein>
    <submittedName>
        <fullName evidence="9">DUF887-domain-containing protein</fullName>
    </submittedName>
</protein>
<dbReference type="STRING" id="1328760.A0A165IR36"/>
<dbReference type="InParanoid" id="A0A165IR36"/>
<dbReference type="OMA" id="AQWYNGM"/>
<feature type="region of interest" description="Disordered" evidence="6">
    <location>
        <begin position="277"/>
        <end position="324"/>
    </location>
</feature>
<dbReference type="GO" id="GO:0016020">
    <property type="term" value="C:membrane"/>
    <property type="evidence" value="ECO:0007669"/>
    <property type="project" value="UniProtKB-SubCell"/>
</dbReference>
<evidence type="ECO:0000313" key="9">
    <source>
        <dbReference type="EMBL" id="KZF25262.1"/>
    </source>
</evidence>
<sequence>MLDPFLPAPPVLSKLVQPLADYLSLPTLPLHVHEVLFAFVLYHVVNTRISPYVSARLFPQIYPNLPPKTRVNWDVHVVSLVQSSFINFMALWVMWNDEERYNMSLTERIFGYTGACGMIQGFAAGYFLWDLMVSLQHVRMFGLGMLAHAICALVVFSFGFRPFVNYYGPTFILYELSSPFLNFHWFFDKLNMTGSRPQLYNGILLLASFFCCRIIWGTYQSGRIFMDMFRAILMRFSGDMHLPLWLAVTYLSSNVVLNSLNYYWFNKMIDAVRKRFQPPKEDKEKQKQKGDVPASVTSGVDAQGHHVLSVEKTETATTRSRRRG</sequence>
<dbReference type="PANTHER" id="PTHR13439:SF0">
    <property type="entry name" value="TOPOISOMERASE I DAMAGE AFFECTED PROTEIN 4"/>
    <property type="match status" value="1"/>
</dbReference>
<feature type="transmembrane region" description="Helical" evidence="7">
    <location>
        <begin position="166"/>
        <end position="187"/>
    </location>
</feature>
<dbReference type="SMART" id="SM00724">
    <property type="entry name" value="TLC"/>
    <property type="match status" value="1"/>
</dbReference>
<dbReference type="PANTHER" id="PTHR13439">
    <property type="entry name" value="CT120 PROTEIN"/>
    <property type="match status" value="1"/>
</dbReference>
<feature type="transmembrane region" description="Helical" evidence="7">
    <location>
        <begin position="244"/>
        <end position="265"/>
    </location>
</feature>
<feature type="compositionally biased region" description="Basic and acidic residues" evidence="6">
    <location>
        <begin position="277"/>
        <end position="290"/>
    </location>
</feature>
<evidence type="ECO:0000256" key="5">
    <source>
        <dbReference type="PROSITE-ProRule" id="PRU00205"/>
    </source>
</evidence>
<dbReference type="RefSeq" id="XP_018190817.1">
    <property type="nucleotide sequence ID" value="XM_018330443.1"/>
</dbReference>
<evidence type="ECO:0000256" key="4">
    <source>
        <dbReference type="ARBA" id="ARBA00023136"/>
    </source>
</evidence>
<keyword evidence="2 5" id="KW-0812">Transmembrane</keyword>
<dbReference type="Proteomes" id="UP000076632">
    <property type="component" value="Unassembled WGS sequence"/>
</dbReference>
<evidence type="ECO:0000256" key="2">
    <source>
        <dbReference type="ARBA" id="ARBA00022692"/>
    </source>
</evidence>
<dbReference type="GeneID" id="28895580"/>
<evidence type="ECO:0000256" key="6">
    <source>
        <dbReference type="SAM" id="MobiDB-lite"/>
    </source>
</evidence>
<accession>A0A165IR36</accession>
<dbReference type="OrthoDB" id="10266980at2759"/>
<keyword evidence="3 7" id="KW-1133">Transmembrane helix</keyword>
<dbReference type="EMBL" id="KV407455">
    <property type="protein sequence ID" value="KZF25262.1"/>
    <property type="molecule type" value="Genomic_DNA"/>
</dbReference>
<evidence type="ECO:0000256" key="7">
    <source>
        <dbReference type="SAM" id="Phobius"/>
    </source>
</evidence>
<feature type="transmembrane region" description="Helical" evidence="7">
    <location>
        <begin position="109"/>
        <end position="129"/>
    </location>
</feature>
<dbReference type="FunCoup" id="A0A165IR36">
    <property type="interactions" value="85"/>
</dbReference>
<organism evidence="9 10">
    <name type="scientific">Xylona heveae (strain CBS 132557 / TC161)</name>
    <dbReference type="NCBI Taxonomy" id="1328760"/>
    <lineage>
        <taxon>Eukaryota</taxon>
        <taxon>Fungi</taxon>
        <taxon>Dikarya</taxon>
        <taxon>Ascomycota</taxon>
        <taxon>Pezizomycotina</taxon>
        <taxon>Xylonomycetes</taxon>
        <taxon>Xylonales</taxon>
        <taxon>Xylonaceae</taxon>
        <taxon>Xylona</taxon>
    </lineage>
</organism>
<feature type="transmembrane region" description="Helical" evidence="7">
    <location>
        <begin position="199"/>
        <end position="219"/>
    </location>
</feature>
<dbReference type="Pfam" id="PF03798">
    <property type="entry name" value="TRAM_LAG1_CLN8"/>
    <property type="match status" value="1"/>
</dbReference>
<comment type="subcellular location">
    <subcellularLocation>
        <location evidence="1">Membrane</location>
        <topology evidence="1">Multi-pass membrane protein</topology>
    </subcellularLocation>
</comment>
<name>A0A165IR36_XYLHT</name>